<gene>
    <name evidence="1" type="ORF">F8M49_06485</name>
    <name evidence="2" type="ORF">F8M49_21235</name>
</gene>
<sequence>MGTATLVDGDLGGHPGPARLYRIDPPIAGADHIVIYTRPPAYGQQGQAVVVLADDNGAVLGRDVRPQAGTHVSANPSHTLALQLAGYEATA</sequence>
<comment type="caution">
    <text evidence="1">The sequence shown here is derived from an EMBL/GenBank/DDBJ whole genome shotgun (WGS) entry which is preliminary data.</text>
</comment>
<accession>A0ABU3WME4</accession>
<evidence type="ECO:0000313" key="2">
    <source>
        <dbReference type="EMBL" id="MDV2477245.1"/>
    </source>
</evidence>
<proteinExistence type="predicted"/>
<name>A0ABU3WME4_9NOCA</name>
<dbReference type="EMBL" id="WBMO01000002">
    <property type="protein sequence ID" value="MDV2477245.1"/>
    <property type="molecule type" value="Genomic_DNA"/>
</dbReference>
<evidence type="ECO:0000313" key="3">
    <source>
        <dbReference type="Proteomes" id="UP001275440"/>
    </source>
</evidence>
<dbReference type="EMBL" id="WBMO01000001">
    <property type="protein sequence ID" value="MDV2475165.1"/>
    <property type="molecule type" value="Genomic_DNA"/>
</dbReference>
<organism evidence="1 3">
    <name type="scientific">Rhodococcus zopfii</name>
    <dbReference type="NCBI Taxonomy" id="43772"/>
    <lineage>
        <taxon>Bacteria</taxon>
        <taxon>Bacillati</taxon>
        <taxon>Actinomycetota</taxon>
        <taxon>Actinomycetes</taxon>
        <taxon>Mycobacteriales</taxon>
        <taxon>Nocardiaceae</taxon>
        <taxon>Rhodococcus</taxon>
    </lineage>
</organism>
<keyword evidence="3" id="KW-1185">Reference proteome</keyword>
<protein>
    <submittedName>
        <fullName evidence="1">Uncharacterized protein</fullName>
    </submittedName>
</protein>
<evidence type="ECO:0000313" key="1">
    <source>
        <dbReference type="EMBL" id="MDV2475165.1"/>
    </source>
</evidence>
<reference evidence="1 3" key="1">
    <citation type="submission" date="2019-10" db="EMBL/GenBank/DDBJ databases">
        <title>Draft Genome Assembly of Rhodococcus zopfii DSM44189.</title>
        <authorList>
            <person name="Sutton J.M."/>
            <person name="Akob D.M."/>
            <person name="Bushman T.J."/>
        </authorList>
    </citation>
    <scope>NUCLEOTIDE SEQUENCE [LARGE SCALE GENOMIC DNA]</scope>
    <source>
        <strain evidence="1 3">DSM 44189</strain>
    </source>
</reference>
<dbReference type="Proteomes" id="UP001275440">
    <property type="component" value="Unassembled WGS sequence"/>
</dbReference>